<comment type="caution">
    <text evidence="2">The sequence shown here is derived from an EMBL/GenBank/DDBJ whole genome shotgun (WGS) entry which is preliminary data.</text>
</comment>
<reference evidence="3" key="1">
    <citation type="journal article" date="2015" name="PLoS Genet.">
        <title>The dynamic genome and transcriptome of the human fungal pathogen Blastomyces and close relative Emmonsia.</title>
        <authorList>
            <person name="Munoz J.F."/>
            <person name="Gauthier G.M."/>
            <person name="Desjardins C.A."/>
            <person name="Gallo J.E."/>
            <person name="Holder J."/>
            <person name="Sullivan T.D."/>
            <person name="Marty A.J."/>
            <person name="Carmen J.C."/>
            <person name="Chen Z."/>
            <person name="Ding L."/>
            <person name="Gujja S."/>
            <person name="Magrini V."/>
            <person name="Misas E."/>
            <person name="Mitreva M."/>
            <person name="Priest M."/>
            <person name="Saif S."/>
            <person name="Whiston E.A."/>
            <person name="Young S."/>
            <person name="Zeng Q."/>
            <person name="Goldman W.E."/>
            <person name="Mardis E.R."/>
            <person name="Taylor J.W."/>
            <person name="McEwen J.G."/>
            <person name="Clay O.K."/>
            <person name="Klein B.S."/>
            <person name="Cuomo C.A."/>
        </authorList>
    </citation>
    <scope>NUCLEOTIDE SEQUENCE [LARGE SCALE GENOMIC DNA]</scope>
    <source>
        <strain evidence="3">UAMH 3008</strain>
    </source>
</reference>
<protein>
    <submittedName>
        <fullName evidence="2">Uncharacterized protein</fullName>
    </submittedName>
</protein>
<dbReference type="OrthoDB" id="4181511at2759"/>
<organism evidence="2 3">
    <name type="scientific">[Emmonsia] crescens</name>
    <dbReference type="NCBI Taxonomy" id="73230"/>
    <lineage>
        <taxon>Eukaryota</taxon>
        <taxon>Fungi</taxon>
        <taxon>Dikarya</taxon>
        <taxon>Ascomycota</taxon>
        <taxon>Pezizomycotina</taxon>
        <taxon>Eurotiomycetes</taxon>
        <taxon>Eurotiomycetidae</taxon>
        <taxon>Onygenales</taxon>
        <taxon>Ajellomycetaceae</taxon>
        <taxon>Emergomyces</taxon>
    </lineage>
</organism>
<dbReference type="Proteomes" id="UP000034164">
    <property type="component" value="Unassembled WGS sequence"/>
</dbReference>
<evidence type="ECO:0000256" key="1">
    <source>
        <dbReference type="SAM" id="SignalP"/>
    </source>
</evidence>
<dbReference type="AlphaFoldDB" id="A0A0G2JBE0"/>
<feature type="chain" id="PRO_5002546454" evidence="1">
    <location>
        <begin position="26"/>
        <end position="70"/>
    </location>
</feature>
<dbReference type="EMBL" id="LCZI01000282">
    <property type="protein sequence ID" value="KKZ67316.1"/>
    <property type="molecule type" value="Genomic_DNA"/>
</dbReference>
<name>A0A0G2JBE0_9EURO</name>
<dbReference type="VEuPathDB" id="FungiDB:EMCG_07000"/>
<evidence type="ECO:0000313" key="3">
    <source>
        <dbReference type="Proteomes" id="UP000034164"/>
    </source>
</evidence>
<evidence type="ECO:0000313" key="2">
    <source>
        <dbReference type="EMBL" id="KKZ67316.1"/>
    </source>
</evidence>
<feature type="signal peptide" evidence="1">
    <location>
        <begin position="1"/>
        <end position="25"/>
    </location>
</feature>
<gene>
    <name evidence="2" type="ORF">EMCG_07000</name>
</gene>
<keyword evidence="1" id="KW-0732">Signal</keyword>
<proteinExistence type="predicted"/>
<accession>A0A0G2JBE0</accession>
<sequence>MKFPSNALTVAVLISINTAVDLALASPLNFADMDRSSARQTRLPLQIVLSDFPRRVMVCLLGYGIRHVRG</sequence>